<name>A0A0D8FRD4_9ACTN</name>
<accession>A0A0D8FRD4</accession>
<gene>
    <name evidence="1" type="ORF">FEAC_24560</name>
</gene>
<keyword evidence="2" id="KW-1185">Reference proteome</keyword>
<comment type="caution">
    <text evidence="1">The sequence shown here is derived from an EMBL/GenBank/DDBJ whole genome shotgun (WGS) entry which is preliminary data.</text>
</comment>
<organism evidence="1 2">
    <name type="scientific">Ferrimicrobium acidiphilum DSM 19497</name>
    <dbReference type="NCBI Taxonomy" id="1121877"/>
    <lineage>
        <taxon>Bacteria</taxon>
        <taxon>Bacillati</taxon>
        <taxon>Actinomycetota</taxon>
        <taxon>Acidimicrobiia</taxon>
        <taxon>Acidimicrobiales</taxon>
        <taxon>Acidimicrobiaceae</taxon>
        <taxon>Ferrimicrobium</taxon>
    </lineage>
</organism>
<evidence type="ECO:0000313" key="1">
    <source>
        <dbReference type="EMBL" id="KJE75825.1"/>
    </source>
</evidence>
<dbReference type="eggNOG" id="COG3340">
    <property type="taxonomic scope" value="Bacteria"/>
</dbReference>
<reference evidence="1 2" key="1">
    <citation type="submission" date="2015-01" db="EMBL/GenBank/DDBJ databases">
        <title>Draft genome of the acidophilic iron oxidizer Ferrimicrobium acidiphilum strain T23.</title>
        <authorList>
            <person name="Poehlein A."/>
            <person name="Eisen S."/>
            <person name="Schloemann M."/>
            <person name="Johnson B.D."/>
            <person name="Daniel R."/>
            <person name="Muehling M."/>
        </authorList>
    </citation>
    <scope>NUCLEOTIDE SEQUENCE [LARGE SCALE GENOMIC DNA]</scope>
    <source>
        <strain evidence="1 2">T23</strain>
    </source>
</reference>
<evidence type="ECO:0000313" key="2">
    <source>
        <dbReference type="Proteomes" id="UP000032336"/>
    </source>
</evidence>
<dbReference type="EMBL" id="JXUW01000028">
    <property type="protein sequence ID" value="KJE75825.1"/>
    <property type="molecule type" value="Genomic_DNA"/>
</dbReference>
<evidence type="ECO:0008006" key="3">
    <source>
        <dbReference type="Google" id="ProtNLM"/>
    </source>
</evidence>
<sequence>MGGWIPSLRHREASGHRGLGLLPGLSVIPHFDRFIPRMGASLAQLALRPPAGIEVIGIDELTALVGSKTTLTVLGKGNVFRLDDKPASRHTEGAVIKLS</sequence>
<dbReference type="AlphaFoldDB" id="A0A0D8FRD4"/>
<dbReference type="STRING" id="1121877.FEAC_24560"/>
<dbReference type="Proteomes" id="UP000032336">
    <property type="component" value="Unassembled WGS sequence"/>
</dbReference>
<proteinExistence type="predicted"/>
<protein>
    <recommendedName>
        <fullName evidence="3">Cyanophycinase</fullName>
    </recommendedName>
</protein>
<dbReference type="InterPro" id="IPR029062">
    <property type="entry name" value="Class_I_gatase-like"/>
</dbReference>
<dbReference type="Gene3D" id="3.40.50.880">
    <property type="match status" value="1"/>
</dbReference>